<protein>
    <recommendedName>
        <fullName evidence="3">DUF4878 domain-containing protein</fullName>
    </recommendedName>
</protein>
<organism evidence="1 2">
    <name type="scientific">Amycolatopsis suaedae</name>
    <dbReference type="NCBI Taxonomy" id="2510978"/>
    <lineage>
        <taxon>Bacteria</taxon>
        <taxon>Bacillati</taxon>
        <taxon>Actinomycetota</taxon>
        <taxon>Actinomycetes</taxon>
        <taxon>Pseudonocardiales</taxon>
        <taxon>Pseudonocardiaceae</taxon>
        <taxon>Amycolatopsis</taxon>
    </lineage>
</organism>
<dbReference type="OrthoDB" id="3635516at2"/>
<dbReference type="AlphaFoldDB" id="A0A4V2ELT2"/>
<gene>
    <name evidence="1" type="ORF">EWH70_16975</name>
</gene>
<dbReference type="Proteomes" id="UP000292003">
    <property type="component" value="Unassembled WGS sequence"/>
</dbReference>
<sequence length="133" mass="13852">MTRRRLVLAGTLTVLVGWLVVITVLIAVEPDPGVDSPAELRARLAAALSEHDATGLERVLDYPVGARADFAKEYASAAAEAGVHAVTVRLLPDESSPRQAVVSGMLGDGTPFSYPLAVRGGGNWAVTALPPLP</sequence>
<keyword evidence="2" id="KW-1185">Reference proteome</keyword>
<dbReference type="RefSeq" id="WP_130476393.1">
    <property type="nucleotide sequence ID" value="NZ_SFCC01000008.1"/>
</dbReference>
<accession>A0A4V2ELT2</accession>
<reference evidence="1 2" key="1">
    <citation type="submission" date="2019-02" db="EMBL/GenBank/DDBJ databases">
        <title>Draft genome sequence of Amycolatopsis sp. 8-3EHSu isolated from roots of Suaeda maritima.</title>
        <authorList>
            <person name="Duangmal K."/>
            <person name="Chantavorakit T."/>
        </authorList>
    </citation>
    <scope>NUCLEOTIDE SEQUENCE [LARGE SCALE GENOMIC DNA]</scope>
    <source>
        <strain evidence="1 2">8-3EHSu</strain>
    </source>
</reference>
<evidence type="ECO:0000313" key="2">
    <source>
        <dbReference type="Proteomes" id="UP000292003"/>
    </source>
</evidence>
<name>A0A4V2ELT2_9PSEU</name>
<dbReference type="EMBL" id="SFCC01000008">
    <property type="protein sequence ID" value="RZQ62655.1"/>
    <property type="molecule type" value="Genomic_DNA"/>
</dbReference>
<proteinExistence type="predicted"/>
<evidence type="ECO:0000313" key="1">
    <source>
        <dbReference type="EMBL" id="RZQ62655.1"/>
    </source>
</evidence>
<comment type="caution">
    <text evidence="1">The sequence shown here is derived from an EMBL/GenBank/DDBJ whole genome shotgun (WGS) entry which is preliminary data.</text>
</comment>
<evidence type="ECO:0008006" key="3">
    <source>
        <dbReference type="Google" id="ProtNLM"/>
    </source>
</evidence>